<dbReference type="InterPro" id="IPR044912">
    <property type="entry name" value="Egfr_JX_dom"/>
</dbReference>
<evidence type="ECO:0000256" key="5">
    <source>
        <dbReference type="SAM" id="MobiDB-lite"/>
    </source>
</evidence>
<protein>
    <recommendedName>
        <fullName evidence="1">receptor protein-tyrosine kinase</fullName>
        <ecNumber evidence="1">2.7.10.1</ecNumber>
    </recommendedName>
</protein>
<sequence>MDWGCTCSSGLKLVEENLRQFNDTLPSQMCFTWYDQCISASGSDVSEQSACQQARDANCGRNATRLLGVADISSSSLRAASTLAVAISSLRSASSGTRSTAPAETSQPANIAVEGDASVGVIAGCVIGGIVGIVIILFALFCFRRRRRARKGAKALVGSPRSRDDEKEVVIPFATDISHKPELHSHDRPHELEAPIHQHELETNAPERLDGQ</sequence>
<reference evidence="8" key="1">
    <citation type="journal article" date="2020" name="Stud. Mycol.">
        <title>101 Dothideomycetes genomes: a test case for predicting lifestyles and emergence of pathogens.</title>
        <authorList>
            <person name="Haridas S."/>
            <person name="Albert R."/>
            <person name="Binder M."/>
            <person name="Bloem J."/>
            <person name="Labutti K."/>
            <person name="Salamov A."/>
            <person name="Andreopoulos B."/>
            <person name="Baker S."/>
            <person name="Barry K."/>
            <person name="Bills G."/>
            <person name="Bluhm B."/>
            <person name="Cannon C."/>
            <person name="Castanera R."/>
            <person name="Culley D."/>
            <person name="Daum C."/>
            <person name="Ezra D."/>
            <person name="Gonzalez J."/>
            <person name="Henrissat B."/>
            <person name="Kuo A."/>
            <person name="Liang C."/>
            <person name="Lipzen A."/>
            <person name="Lutzoni F."/>
            <person name="Magnuson J."/>
            <person name="Mondo S."/>
            <person name="Nolan M."/>
            <person name="Ohm R."/>
            <person name="Pangilinan J."/>
            <person name="Park H.-J."/>
            <person name="Ramirez L."/>
            <person name="Alfaro M."/>
            <person name="Sun H."/>
            <person name="Tritt A."/>
            <person name="Yoshinaga Y."/>
            <person name="Zwiers L.-H."/>
            <person name="Turgeon B."/>
            <person name="Goodwin S."/>
            <person name="Spatafora J."/>
            <person name="Crous P."/>
            <person name="Grigoriev I."/>
        </authorList>
    </citation>
    <scope>NUCLEOTIDE SEQUENCE</scope>
    <source>
        <strain evidence="8">CBS 110217</strain>
    </source>
</reference>
<gene>
    <name evidence="8" type="ORF">EK21DRAFT_108478</name>
</gene>
<keyword evidence="6" id="KW-1133">Transmembrane helix</keyword>
<evidence type="ECO:0000256" key="2">
    <source>
        <dbReference type="ARBA" id="ARBA00022679"/>
    </source>
</evidence>
<keyword evidence="4" id="KW-0829">Tyrosine-protein kinase</keyword>
<feature type="transmembrane region" description="Helical" evidence="6">
    <location>
        <begin position="119"/>
        <end position="143"/>
    </location>
</feature>
<evidence type="ECO:0000256" key="1">
    <source>
        <dbReference type="ARBA" id="ARBA00011902"/>
    </source>
</evidence>
<evidence type="ECO:0000256" key="3">
    <source>
        <dbReference type="ARBA" id="ARBA00022777"/>
    </source>
</evidence>
<dbReference type="Pfam" id="PF24808">
    <property type="entry name" value="DUF7707"/>
    <property type="match status" value="1"/>
</dbReference>
<keyword evidence="6" id="KW-0812">Transmembrane</keyword>
<evidence type="ECO:0000313" key="9">
    <source>
        <dbReference type="Proteomes" id="UP000799777"/>
    </source>
</evidence>
<keyword evidence="2" id="KW-0808">Transferase</keyword>
<proteinExistence type="predicted"/>
<dbReference type="EMBL" id="ML978163">
    <property type="protein sequence ID" value="KAF2034064.1"/>
    <property type="molecule type" value="Genomic_DNA"/>
</dbReference>
<organism evidence="8 9">
    <name type="scientific">Setomelanomma holmii</name>
    <dbReference type="NCBI Taxonomy" id="210430"/>
    <lineage>
        <taxon>Eukaryota</taxon>
        <taxon>Fungi</taxon>
        <taxon>Dikarya</taxon>
        <taxon>Ascomycota</taxon>
        <taxon>Pezizomycotina</taxon>
        <taxon>Dothideomycetes</taxon>
        <taxon>Pleosporomycetidae</taxon>
        <taxon>Pleosporales</taxon>
        <taxon>Pleosporineae</taxon>
        <taxon>Phaeosphaeriaceae</taxon>
        <taxon>Setomelanomma</taxon>
    </lineage>
</organism>
<keyword evidence="3" id="KW-0418">Kinase</keyword>
<dbReference type="PANTHER" id="PTHR38118:SF2">
    <property type="entry name" value="CDP-ALCOHOL PHOSPHATIDYLTRANSFERASE PROTEIN"/>
    <property type="match status" value="1"/>
</dbReference>
<evidence type="ECO:0000256" key="4">
    <source>
        <dbReference type="ARBA" id="ARBA00023137"/>
    </source>
</evidence>
<evidence type="ECO:0000259" key="7">
    <source>
        <dbReference type="Pfam" id="PF24808"/>
    </source>
</evidence>
<dbReference type="GO" id="GO:0004714">
    <property type="term" value="F:transmembrane receptor protein tyrosine kinase activity"/>
    <property type="evidence" value="ECO:0007669"/>
    <property type="project" value="UniProtKB-EC"/>
</dbReference>
<feature type="compositionally biased region" description="Basic and acidic residues" evidence="5">
    <location>
        <begin position="177"/>
        <end position="212"/>
    </location>
</feature>
<dbReference type="Gene3D" id="6.10.250.2930">
    <property type="match status" value="1"/>
</dbReference>
<dbReference type="Proteomes" id="UP000799777">
    <property type="component" value="Unassembled WGS sequence"/>
</dbReference>
<dbReference type="EC" id="2.7.10.1" evidence="1"/>
<comment type="caution">
    <text evidence="8">The sequence shown here is derived from an EMBL/GenBank/DDBJ whole genome shotgun (WGS) entry which is preliminary data.</text>
</comment>
<name>A0A9P4LST0_9PLEO</name>
<accession>A0A9P4LST0</accession>
<feature type="region of interest" description="Disordered" evidence="5">
    <location>
        <begin position="176"/>
        <end position="212"/>
    </location>
</feature>
<dbReference type="OrthoDB" id="2121879at2759"/>
<evidence type="ECO:0000256" key="6">
    <source>
        <dbReference type="SAM" id="Phobius"/>
    </source>
</evidence>
<keyword evidence="9" id="KW-1185">Reference proteome</keyword>
<keyword evidence="6" id="KW-0472">Membrane</keyword>
<dbReference type="InterPro" id="IPR056124">
    <property type="entry name" value="DUF7707"/>
</dbReference>
<dbReference type="PANTHER" id="PTHR38118">
    <property type="entry name" value="ANCHORED CELL WALL PROTEIN 11-RELATED"/>
    <property type="match status" value="1"/>
</dbReference>
<dbReference type="AlphaFoldDB" id="A0A9P4LST0"/>
<evidence type="ECO:0000313" key="8">
    <source>
        <dbReference type="EMBL" id="KAF2034064.1"/>
    </source>
</evidence>
<feature type="domain" description="DUF7707" evidence="7">
    <location>
        <begin position="2"/>
        <end position="62"/>
    </location>
</feature>